<keyword evidence="5 7" id="KW-0584">Phenylalanine biosynthesis</keyword>
<dbReference type="InterPro" id="IPR045865">
    <property type="entry name" value="ACT-like_dom_sf"/>
</dbReference>
<protein>
    <recommendedName>
        <fullName evidence="2 7">Arogenate dehydratase</fullName>
        <ecNumber evidence="2 7">4.2.1.91</ecNumber>
    </recommendedName>
</protein>
<dbReference type="PROSITE" id="PS51671">
    <property type="entry name" value="ACT"/>
    <property type="match status" value="1"/>
</dbReference>
<keyword evidence="11" id="KW-1185">Reference proteome</keyword>
<keyword evidence="3 7" id="KW-0028">Amino-acid biosynthesis</keyword>
<sequence>MQTSTAEDASSVQELDVTVNERARVEGFRSTLQQQRKLGSGRGLLGAPVLTSSLIAQAVNKTVDEIYAPSAVQQRVAYQGVPGAYSESAARKACPEAEPLPCDQFEVAFQALTQWLADTAVLPIENSVGGSIHTVFDLLIKYRLHIVGEVSVDVRHCLMALPGVHKEDIRRVQSHPQALSQCDLYLSAMVGVVREAVSDTAGAAQAIAQTNQRDVAAIASERAAELYGMQILDRGIQDARDNITRFIVLSRDPLIALPDDSRTFKTSIVFSLPSPPGEVPGPGQLFKALSVFALREVDMTKIESRPMRRGLAAAVGPDVSAVITGGRALRRFDYLFYVDLVGGLGDHVIQNALRHLQEIAPFLRVLGCYPMDLDAGDAASVLSSQDEFGTDDRVLNGGSPLVMRSDDLLMAVTGASVRMPAMQAGPAAQDTGHFQPEEALWMQSKASQRGAPVVAFQGVYGAYSEAAALDAVPGSQPLPCEHFETAFQVLSQWLADKAILPIESSVHGSIHTVYDLLIRYRLHIVSERVAEIKHCLLVLPGCRRDDIRRVISDPQALTHCDSFIRGLPGVVREAVGDTAAAAKMVGDNGWRDAAAIGSERAAELYGLQVLERDIQGDSPNICRFLVLSRDPLVTAQSSGVQFKTSVVFSVMEGPGQLFKALSVFALRDLDMTKIESRPMRSNPVQLANGAVGGRRFRYLFYVDFVGNLADDLPQNALRHLQEVTDFMRVLGCYPMHVEAAQP</sequence>
<evidence type="ECO:0000256" key="5">
    <source>
        <dbReference type="ARBA" id="ARBA00023222"/>
    </source>
</evidence>
<feature type="domain" description="ACT" evidence="9">
    <location>
        <begin position="645"/>
        <end position="734"/>
    </location>
</feature>
<dbReference type="Proteomes" id="UP001491310">
    <property type="component" value="Unassembled WGS sequence"/>
</dbReference>
<proteinExistence type="predicted"/>
<dbReference type="PROSITE" id="PS51171">
    <property type="entry name" value="PREPHENATE_DEHYDR_3"/>
    <property type="match status" value="2"/>
</dbReference>
<evidence type="ECO:0000256" key="2">
    <source>
        <dbReference type="ARBA" id="ARBA00013259"/>
    </source>
</evidence>
<dbReference type="SUPFAM" id="SSF53850">
    <property type="entry name" value="Periplasmic binding protein-like II"/>
    <property type="match status" value="2"/>
</dbReference>
<keyword evidence="6 7" id="KW-0456">Lyase</keyword>
<dbReference type="Pfam" id="PF00800">
    <property type="entry name" value="PDT"/>
    <property type="match status" value="2"/>
</dbReference>
<keyword evidence="7" id="KW-0150">Chloroplast</keyword>
<dbReference type="Gene3D" id="3.40.190.10">
    <property type="entry name" value="Periplasmic binding protein-like II"/>
    <property type="match status" value="4"/>
</dbReference>
<dbReference type="PROSITE" id="PS00857">
    <property type="entry name" value="PREPHENATE_DEHYDR_1"/>
    <property type="match status" value="1"/>
</dbReference>
<evidence type="ECO:0000259" key="9">
    <source>
        <dbReference type="PROSITE" id="PS51671"/>
    </source>
</evidence>
<dbReference type="InterPro" id="IPR018528">
    <property type="entry name" value="Preph_deHydtase_CS"/>
</dbReference>
<comment type="function">
    <text evidence="7">Converts the prephenate produced from the shikimate-chorismate pathway into phenylalanine.</text>
</comment>
<dbReference type="PROSITE" id="PS00858">
    <property type="entry name" value="PREPHENATE_DEHYDR_2"/>
    <property type="match status" value="2"/>
</dbReference>
<feature type="domain" description="Prephenate dehydratase" evidence="8">
    <location>
        <begin position="75"/>
        <end position="251"/>
    </location>
</feature>
<name>A0ABR2YWY9_9CHLO</name>
<evidence type="ECO:0000259" key="8">
    <source>
        <dbReference type="PROSITE" id="PS51171"/>
    </source>
</evidence>
<dbReference type="CDD" id="cd04905">
    <property type="entry name" value="ACT_CM-PDT"/>
    <property type="match status" value="2"/>
</dbReference>
<dbReference type="PANTHER" id="PTHR21022:SF19">
    <property type="entry name" value="PREPHENATE DEHYDRATASE-RELATED"/>
    <property type="match status" value="1"/>
</dbReference>
<dbReference type="InterPro" id="IPR002912">
    <property type="entry name" value="ACT_dom"/>
</dbReference>
<comment type="catalytic activity">
    <reaction evidence="7">
        <text>L-arogenate + H(+) = L-phenylalanine + CO2 + H2O</text>
        <dbReference type="Rhea" id="RHEA:12536"/>
        <dbReference type="ChEBI" id="CHEBI:15377"/>
        <dbReference type="ChEBI" id="CHEBI:15378"/>
        <dbReference type="ChEBI" id="CHEBI:16526"/>
        <dbReference type="ChEBI" id="CHEBI:58095"/>
        <dbReference type="ChEBI" id="CHEBI:58180"/>
        <dbReference type="EC" id="4.2.1.91"/>
    </reaction>
</comment>
<dbReference type="SUPFAM" id="SSF55021">
    <property type="entry name" value="ACT-like"/>
    <property type="match status" value="2"/>
</dbReference>
<organism evidence="10 11">
    <name type="scientific">Coccomyxa subellipsoidea</name>
    <dbReference type="NCBI Taxonomy" id="248742"/>
    <lineage>
        <taxon>Eukaryota</taxon>
        <taxon>Viridiplantae</taxon>
        <taxon>Chlorophyta</taxon>
        <taxon>core chlorophytes</taxon>
        <taxon>Trebouxiophyceae</taxon>
        <taxon>Trebouxiophyceae incertae sedis</taxon>
        <taxon>Coccomyxaceae</taxon>
        <taxon>Coccomyxa</taxon>
    </lineage>
</organism>
<comment type="pathway">
    <text evidence="1 7">Amino-acid biosynthesis; L-phenylalanine biosynthesis; L-phenylalanine from L-arogenate: step 1/1.</text>
</comment>
<dbReference type="InterPro" id="IPR001086">
    <property type="entry name" value="Preph_deHydtase"/>
</dbReference>
<comment type="subcellular location">
    <subcellularLocation>
        <location evidence="7">Plastid</location>
        <location evidence="7">Chloroplast stroma</location>
    </subcellularLocation>
</comment>
<evidence type="ECO:0000256" key="4">
    <source>
        <dbReference type="ARBA" id="ARBA00023141"/>
    </source>
</evidence>
<evidence type="ECO:0000256" key="7">
    <source>
        <dbReference type="RuleBase" id="RU363004"/>
    </source>
</evidence>
<evidence type="ECO:0000313" key="10">
    <source>
        <dbReference type="EMBL" id="KAK9916404.1"/>
    </source>
</evidence>
<dbReference type="EC" id="4.2.1.91" evidence="2 7"/>
<keyword evidence="4 7" id="KW-0057">Aromatic amino acid biosynthesis</keyword>
<dbReference type="PANTHER" id="PTHR21022">
    <property type="entry name" value="PREPHENATE DEHYDRATASE P PROTEIN"/>
    <property type="match status" value="1"/>
</dbReference>
<keyword evidence="7" id="KW-0934">Plastid</keyword>
<evidence type="ECO:0000256" key="6">
    <source>
        <dbReference type="ARBA" id="ARBA00023239"/>
    </source>
</evidence>
<comment type="caution">
    <text evidence="10">The sequence shown here is derived from an EMBL/GenBank/DDBJ whole genome shotgun (WGS) entry which is preliminary data.</text>
</comment>
<dbReference type="Gene3D" id="3.30.70.260">
    <property type="match status" value="2"/>
</dbReference>
<evidence type="ECO:0000313" key="11">
    <source>
        <dbReference type="Proteomes" id="UP001491310"/>
    </source>
</evidence>
<dbReference type="EMBL" id="JALJOT010000003">
    <property type="protein sequence ID" value="KAK9916404.1"/>
    <property type="molecule type" value="Genomic_DNA"/>
</dbReference>
<keyword evidence="7" id="KW-0809">Transit peptide</keyword>
<dbReference type="CDD" id="cd13631">
    <property type="entry name" value="PBP2_Ct-PDT_like"/>
    <property type="match status" value="2"/>
</dbReference>
<gene>
    <name evidence="10" type="ORF">WJX75_002192</name>
</gene>
<evidence type="ECO:0000256" key="3">
    <source>
        <dbReference type="ARBA" id="ARBA00022605"/>
    </source>
</evidence>
<evidence type="ECO:0000256" key="1">
    <source>
        <dbReference type="ARBA" id="ARBA00004929"/>
    </source>
</evidence>
<feature type="domain" description="Prephenate dehydratase" evidence="8">
    <location>
        <begin position="453"/>
        <end position="629"/>
    </location>
</feature>
<reference evidence="10 11" key="1">
    <citation type="journal article" date="2024" name="Nat. Commun.">
        <title>Phylogenomics reveals the evolutionary origins of lichenization in chlorophyte algae.</title>
        <authorList>
            <person name="Puginier C."/>
            <person name="Libourel C."/>
            <person name="Otte J."/>
            <person name="Skaloud P."/>
            <person name="Haon M."/>
            <person name="Grisel S."/>
            <person name="Petersen M."/>
            <person name="Berrin J.G."/>
            <person name="Delaux P.M."/>
            <person name="Dal Grande F."/>
            <person name="Keller J."/>
        </authorList>
    </citation>
    <scope>NUCLEOTIDE SEQUENCE [LARGE SCALE GENOMIC DNA]</scope>
    <source>
        <strain evidence="10 11">SAG 216-7</strain>
    </source>
</reference>
<accession>A0ABR2YWY9</accession>